<keyword evidence="2" id="KW-0378">Hydrolase</keyword>
<dbReference type="Gene3D" id="3.30.70.270">
    <property type="match status" value="1"/>
</dbReference>
<comment type="caution">
    <text evidence="2">The sequence shown here is derived from an EMBL/GenBank/DDBJ whole genome shotgun (WGS) entry which is preliminary data.</text>
</comment>
<dbReference type="NCBIfam" id="TIGR00254">
    <property type="entry name" value="GGDEF"/>
    <property type="match status" value="1"/>
</dbReference>
<gene>
    <name evidence="2" type="primary">gmr_207</name>
    <name evidence="2" type="ORF">GALL_551770</name>
</gene>
<accession>A0A1J5PDH5</accession>
<evidence type="ECO:0000313" key="2">
    <source>
        <dbReference type="EMBL" id="OIQ63283.1"/>
    </source>
</evidence>
<organism evidence="2">
    <name type="scientific">mine drainage metagenome</name>
    <dbReference type="NCBI Taxonomy" id="410659"/>
    <lineage>
        <taxon>unclassified sequences</taxon>
        <taxon>metagenomes</taxon>
        <taxon>ecological metagenomes</taxon>
    </lineage>
</organism>
<evidence type="ECO:0000259" key="1">
    <source>
        <dbReference type="PROSITE" id="PS50887"/>
    </source>
</evidence>
<dbReference type="Pfam" id="PF00990">
    <property type="entry name" value="GGDEF"/>
    <property type="match status" value="1"/>
</dbReference>
<dbReference type="CDD" id="cd01949">
    <property type="entry name" value="GGDEF"/>
    <property type="match status" value="1"/>
</dbReference>
<dbReference type="PANTHER" id="PTHR46663:SF3">
    <property type="entry name" value="SLL0267 PROTEIN"/>
    <property type="match status" value="1"/>
</dbReference>
<protein>
    <submittedName>
        <fullName evidence="2">Cyclic di-GMP phosphodiesterase Gmr</fullName>
        <ecNumber evidence="2">3.1.4.52</ecNumber>
    </submittedName>
</protein>
<proteinExistence type="predicted"/>
<dbReference type="InterPro" id="IPR052163">
    <property type="entry name" value="DGC-Regulatory_Protein"/>
</dbReference>
<dbReference type="InterPro" id="IPR000160">
    <property type="entry name" value="GGDEF_dom"/>
</dbReference>
<name>A0A1J5PDH5_9ZZZZ</name>
<feature type="domain" description="GGDEF" evidence="1">
    <location>
        <begin position="51"/>
        <end position="185"/>
    </location>
</feature>
<dbReference type="PROSITE" id="PS50887">
    <property type="entry name" value="GGDEF"/>
    <property type="match status" value="1"/>
</dbReference>
<dbReference type="AlphaFoldDB" id="A0A1J5PDH5"/>
<dbReference type="SMART" id="SM00267">
    <property type="entry name" value="GGDEF"/>
    <property type="match status" value="1"/>
</dbReference>
<dbReference type="PANTHER" id="PTHR46663">
    <property type="entry name" value="DIGUANYLATE CYCLASE DGCT-RELATED"/>
    <property type="match status" value="1"/>
</dbReference>
<reference evidence="2" key="1">
    <citation type="submission" date="2016-10" db="EMBL/GenBank/DDBJ databases">
        <title>Sequence of Gallionella enrichment culture.</title>
        <authorList>
            <person name="Poehlein A."/>
            <person name="Muehling M."/>
            <person name="Daniel R."/>
        </authorList>
    </citation>
    <scope>NUCLEOTIDE SEQUENCE</scope>
</reference>
<dbReference type="FunFam" id="3.30.70.270:FF:000001">
    <property type="entry name" value="Diguanylate cyclase domain protein"/>
    <property type="match status" value="1"/>
</dbReference>
<dbReference type="InterPro" id="IPR029787">
    <property type="entry name" value="Nucleotide_cyclase"/>
</dbReference>
<dbReference type="EC" id="3.1.4.52" evidence="2"/>
<dbReference type="InterPro" id="IPR043128">
    <property type="entry name" value="Rev_trsase/Diguanyl_cyclase"/>
</dbReference>
<sequence length="198" mass="22040">MAEHTDITLRKAAEDEVRRLAFYDPLTHLSNRRLLSDRLQHAISQARRNSGQMALMYVDLDKFKPVNDRYGHDIGDALLGLVAQRLLACVRQSDTVARVGGDEFVVLLMDIKHEQDALLVAEKIHAELRRPFSLPGSVQVGISSSTGIALYPLHGQTEAELSHSADVAMYAAKGAGRDQFMMYNPDMDRPAGRTQEPE</sequence>
<dbReference type="SUPFAM" id="SSF55073">
    <property type="entry name" value="Nucleotide cyclase"/>
    <property type="match status" value="1"/>
</dbReference>
<dbReference type="GO" id="GO:0071111">
    <property type="term" value="F:cyclic-guanylate-specific phosphodiesterase activity"/>
    <property type="evidence" value="ECO:0007669"/>
    <property type="project" value="UniProtKB-EC"/>
</dbReference>
<dbReference type="EMBL" id="MLJW01009143">
    <property type="protein sequence ID" value="OIQ63283.1"/>
    <property type="molecule type" value="Genomic_DNA"/>
</dbReference>